<gene>
    <name evidence="1" type="primary">AVEN_227331_1</name>
    <name evidence="1" type="ORF">NPIL_412481</name>
</gene>
<organism evidence="1 2">
    <name type="scientific">Nephila pilipes</name>
    <name type="common">Giant wood spider</name>
    <name type="synonym">Nephila maculata</name>
    <dbReference type="NCBI Taxonomy" id="299642"/>
    <lineage>
        <taxon>Eukaryota</taxon>
        <taxon>Metazoa</taxon>
        <taxon>Ecdysozoa</taxon>
        <taxon>Arthropoda</taxon>
        <taxon>Chelicerata</taxon>
        <taxon>Arachnida</taxon>
        <taxon>Araneae</taxon>
        <taxon>Araneomorphae</taxon>
        <taxon>Entelegynae</taxon>
        <taxon>Araneoidea</taxon>
        <taxon>Nephilidae</taxon>
        <taxon>Nephila</taxon>
    </lineage>
</organism>
<dbReference type="PANTHER" id="PTHR31511:SF12">
    <property type="entry name" value="RHO TERMINATION FACTOR N-TERMINAL DOMAIN-CONTAINING PROTEIN"/>
    <property type="match status" value="1"/>
</dbReference>
<dbReference type="OrthoDB" id="6436795at2759"/>
<accession>A0A8X6N6R0</accession>
<reference evidence="1" key="1">
    <citation type="submission" date="2020-08" db="EMBL/GenBank/DDBJ databases">
        <title>Multicomponent nature underlies the extraordinary mechanical properties of spider dragline silk.</title>
        <authorList>
            <person name="Kono N."/>
            <person name="Nakamura H."/>
            <person name="Mori M."/>
            <person name="Yoshida Y."/>
            <person name="Ohtoshi R."/>
            <person name="Malay A.D."/>
            <person name="Moran D.A.P."/>
            <person name="Tomita M."/>
            <person name="Numata K."/>
            <person name="Arakawa K."/>
        </authorList>
    </citation>
    <scope>NUCLEOTIDE SEQUENCE</scope>
</reference>
<dbReference type="Proteomes" id="UP000887013">
    <property type="component" value="Unassembled WGS sequence"/>
</dbReference>
<evidence type="ECO:0000313" key="2">
    <source>
        <dbReference type="Proteomes" id="UP000887013"/>
    </source>
</evidence>
<name>A0A8X6N6R0_NEPPI</name>
<proteinExistence type="predicted"/>
<sequence length="176" mass="20305">MSEKIVKDCEDFEDKDSGWTLDEILRLKILSNRYYLFRGSSSFIELPKQIAETKAIINVLNKNDSQCLKWSVFSALYPTTNNVNKTSSYATHLNKLNFDGISFPTPLNEVKKFSKMNNIGINIYSFGEDLKIFPLPISDIVCEPHIDLLYIKNKDIIVLLKVYLDLFQNNSRNINI</sequence>
<dbReference type="PANTHER" id="PTHR31511">
    <property type="entry name" value="PROTEIN CBG23764"/>
    <property type="match status" value="1"/>
</dbReference>
<evidence type="ECO:0000313" key="1">
    <source>
        <dbReference type="EMBL" id="GFS96751.1"/>
    </source>
</evidence>
<keyword evidence="2" id="KW-1185">Reference proteome</keyword>
<comment type="caution">
    <text evidence="1">The sequence shown here is derived from an EMBL/GenBank/DDBJ whole genome shotgun (WGS) entry which is preliminary data.</text>
</comment>
<dbReference type="EMBL" id="BMAW01100788">
    <property type="protein sequence ID" value="GFS96751.1"/>
    <property type="molecule type" value="Genomic_DNA"/>
</dbReference>
<dbReference type="AlphaFoldDB" id="A0A8X6N6R0"/>
<protein>
    <submittedName>
        <fullName evidence="1">Uncharacterized protein</fullName>
    </submittedName>
</protein>